<dbReference type="EMBL" id="JAQONE010000001">
    <property type="protein sequence ID" value="MDC2828828.1"/>
    <property type="molecule type" value="Genomic_DNA"/>
</dbReference>
<dbReference type="Proteomes" id="UP001220670">
    <property type="component" value="Unassembled WGS sequence"/>
</dbReference>
<proteinExistence type="predicted"/>
<evidence type="ECO:0000256" key="3">
    <source>
        <dbReference type="ARBA" id="ARBA00022679"/>
    </source>
</evidence>
<dbReference type="InterPro" id="IPR001127">
    <property type="entry name" value="PTS_EIIA_1_perm"/>
</dbReference>
<gene>
    <name evidence="5" type="ORF">PO250_00465</name>
</gene>
<keyword evidence="2 5" id="KW-0762">Sugar transport</keyword>
<sequence length="70" mass="7528">MKGEHFESFVKQDQTVHAGDKLGSIDLEAVNQAGYDTTVMLVVTNSDYSAINYADEGSIQHGGQLLALQA</sequence>
<evidence type="ECO:0000256" key="1">
    <source>
        <dbReference type="ARBA" id="ARBA00022448"/>
    </source>
</evidence>
<reference evidence="5" key="1">
    <citation type="submission" date="2023-01" db="EMBL/GenBank/DDBJ databases">
        <title>Genome analysis of 13 Lactobacillus isolated from gut of wild boar.</title>
        <authorList>
            <person name="Papp P."/>
            <person name="Libisch B."/>
            <person name="Nagy T."/>
            <person name="Olasz F."/>
        </authorList>
    </citation>
    <scope>NUCLEOTIDE SEQUENCE</scope>
    <source>
        <strain evidence="5">F146</strain>
    </source>
</reference>
<dbReference type="GO" id="GO:0016740">
    <property type="term" value="F:transferase activity"/>
    <property type="evidence" value="ECO:0007669"/>
    <property type="project" value="UniProtKB-KW"/>
</dbReference>
<keyword evidence="1" id="KW-0813">Transport</keyword>
<protein>
    <submittedName>
        <fullName evidence="5">PTS glucose transporter subunit IIA</fullName>
    </submittedName>
</protein>
<dbReference type="SUPFAM" id="SSF51261">
    <property type="entry name" value="Duplicated hybrid motif"/>
    <property type="match status" value="1"/>
</dbReference>
<evidence type="ECO:0000313" key="6">
    <source>
        <dbReference type="Proteomes" id="UP001220670"/>
    </source>
</evidence>
<dbReference type="AlphaFoldDB" id="A0AAJ1HRQ8"/>
<evidence type="ECO:0000259" key="4">
    <source>
        <dbReference type="Pfam" id="PF00358"/>
    </source>
</evidence>
<evidence type="ECO:0000313" key="5">
    <source>
        <dbReference type="EMBL" id="MDC2828828.1"/>
    </source>
</evidence>
<feature type="domain" description="PTS EIIA type-1" evidence="4">
    <location>
        <begin position="1"/>
        <end position="47"/>
    </location>
</feature>
<evidence type="ECO:0000256" key="2">
    <source>
        <dbReference type="ARBA" id="ARBA00022597"/>
    </source>
</evidence>
<name>A0AAJ1HRQ8_LIMMU</name>
<dbReference type="Gene3D" id="2.70.70.10">
    <property type="entry name" value="Glucose Permease (Domain IIA)"/>
    <property type="match status" value="1"/>
</dbReference>
<dbReference type="GO" id="GO:0009401">
    <property type="term" value="P:phosphoenolpyruvate-dependent sugar phosphotransferase system"/>
    <property type="evidence" value="ECO:0007669"/>
    <property type="project" value="InterPro"/>
</dbReference>
<dbReference type="Pfam" id="PF00358">
    <property type="entry name" value="PTS_EIIA_1"/>
    <property type="match status" value="1"/>
</dbReference>
<dbReference type="InterPro" id="IPR011055">
    <property type="entry name" value="Dup_hybrid_motif"/>
</dbReference>
<keyword evidence="3" id="KW-0808">Transferase</keyword>
<comment type="caution">
    <text evidence="5">The sequence shown here is derived from an EMBL/GenBank/DDBJ whole genome shotgun (WGS) entry which is preliminary data.</text>
</comment>
<accession>A0AAJ1HRQ8</accession>
<organism evidence="5 6">
    <name type="scientific">Limosilactobacillus mucosae</name>
    <name type="common">Lactobacillus mucosae</name>
    <dbReference type="NCBI Taxonomy" id="97478"/>
    <lineage>
        <taxon>Bacteria</taxon>
        <taxon>Bacillati</taxon>
        <taxon>Bacillota</taxon>
        <taxon>Bacilli</taxon>
        <taxon>Lactobacillales</taxon>
        <taxon>Lactobacillaceae</taxon>
        <taxon>Limosilactobacillus</taxon>
    </lineage>
</organism>